<feature type="non-terminal residue" evidence="1">
    <location>
        <position position="1"/>
    </location>
</feature>
<keyword evidence="2" id="KW-1185">Reference proteome</keyword>
<dbReference type="InterPro" id="IPR053720">
    <property type="entry name" value="Psm_Assembly_Chaperone"/>
</dbReference>
<dbReference type="OrthoDB" id="3980246at2759"/>
<comment type="caution">
    <text evidence="1">The sequence shown here is derived from an EMBL/GenBank/DDBJ whole genome shotgun (WGS) entry which is preliminary data.</text>
</comment>
<dbReference type="Gene3D" id="3.30.230.90">
    <property type="match status" value="1"/>
</dbReference>
<reference evidence="1 2" key="1">
    <citation type="submission" date="2019-01" db="EMBL/GenBank/DDBJ databases">
        <title>Draft Genome Sequencing of Zygosaccharomyces mellis Ca-7.</title>
        <authorList>
            <person name="Shiwa Y."/>
            <person name="Kanesaki Y."/>
            <person name="Ishige T."/>
            <person name="Mura K."/>
            <person name="Hori T."/>
            <person name="Tamura T."/>
        </authorList>
    </citation>
    <scope>NUCLEOTIDE SEQUENCE [LARGE SCALE GENOMIC DNA]</scope>
    <source>
        <strain evidence="1 2">Ca-7</strain>
    </source>
</reference>
<name>A0A4C2EBU3_9SACH</name>
<dbReference type="Proteomes" id="UP000301737">
    <property type="component" value="Unassembled WGS sequence"/>
</dbReference>
<evidence type="ECO:0000313" key="1">
    <source>
        <dbReference type="EMBL" id="GCF01628.1"/>
    </source>
</evidence>
<evidence type="ECO:0000313" key="2">
    <source>
        <dbReference type="Proteomes" id="UP000301737"/>
    </source>
</evidence>
<sequence>SFKDYHEEQNNEIVSRVEGVQRTKNMYHKELTVKFPEHVLSGAELELHTVHFNNKILLQVRCNGEMDTTYEVLPRGLEPLQRPLAGFSDNDEDEFSGDHMSDWQVICRLGDSNDAQLPVVCTQIGELYRRVIMPSNVDGLYQNDEIQSRGLVMRKTSTS</sequence>
<dbReference type="AlphaFoldDB" id="A0A4C2EBU3"/>
<dbReference type="Pfam" id="PF10448">
    <property type="entry name" value="POC3_POC4"/>
    <property type="match status" value="1"/>
</dbReference>
<protein>
    <submittedName>
        <fullName evidence="1">Uncharacterized protein</fullName>
    </submittedName>
</protein>
<organism evidence="1 2">
    <name type="scientific">Zygosaccharomyces mellis</name>
    <dbReference type="NCBI Taxonomy" id="42258"/>
    <lineage>
        <taxon>Eukaryota</taxon>
        <taxon>Fungi</taxon>
        <taxon>Dikarya</taxon>
        <taxon>Ascomycota</taxon>
        <taxon>Saccharomycotina</taxon>
        <taxon>Saccharomycetes</taxon>
        <taxon>Saccharomycetales</taxon>
        <taxon>Saccharomycetaceae</taxon>
        <taxon>Zygosaccharomyces</taxon>
    </lineage>
</organism>
<dbReference type="InterPro" id="IPR018854">
    <property type="entry name" value="Psome_chaperone_3/4"/>
</dbReference>
<gene>
    <name evidence="1" type="ORF">ZYGM_000017</name>
</gene>
<accession>A0A4C2EBU3</accession>
<proteinExistence type="predicted"/>
<dbReference type="EMBL" id="BIMX01000040">
    <property type="protein sequence ID" value="GCF01628.1"/>
    <property type="molecule type" value="Genomic_DNA"/>
</dbReference>